<evidence type="ECO:0000313" key="3">
    <source>
        <dbReference type="Proteomes" id="UP000646749"/>
    </source>
</evidence>
<dbReference type="Pfam" id="PF00583">
    <property type="entry name" value="Acetyltransf_1"/>
    <property type="match status" value="1"/>
</dbReference>
<dbReference type="EMBL" id="BONW01000001">
    <property type="protein sequence ID" value="GIG85371.1"/>
    <property type="molecule type" value="Genomic_DNA"/>
</dbReference>
<dbReference type="InterPro" id="IPR016181">
    <property type="entry name" value="Acyl_CoA_acyltransferase"/>
</dbReference>
<dbReference type="Proteomes" id="UP000646749">
    <property type="component" value="Unassembled WGS sequence"/>
</dbReference>
<accession>A0ABQ4DSF1</accession>
<comment type="caution">
    <text evidence="2">The sequence shown here is derived from an EMBL/GenBank/DDBJ whole genome shotgun (WGS) entry which is preliminary data.</text>
</comment>
<dbReference type="SUPFAM" id="SSF55729">
    <property type="entry name" value="Acyl-CoA N-acyltransferases (Nat)"/>
    <property type="match status" value="2"/>
</dbReference>
<protein>
    <submittedName>
        <fullName evidence="2">N-acetyltransferase</fullName>
    </submittedName>
</protein>
<reference evidence="2 3" key="1">
    <citation type="submission" date="2021-01" db="EMBL/GenBank/DDBJ databases">
        <title>Whole genome shotgun sequence of Plantactinospora endophytica NBRC 110450.</title>
        <authorList>
            <person name="Komaki H."/>
            <person name="Tamura T."/>
        </authorList>
    </citation>
    <scope>NUCLEOTIDE SEQUENCE [LARGE SCALE GENOMIC DNA]</scope>
    <source>
        <strain evidence="2 3">NBRC 110450</strain>
    </source>
</reference>
<dbReference type="CDD" id="cd04301">
    <property type="entry name" value="NAT_SF"/>
    <property type="match status" value="1"/>
</dbReference>
<gene>
    <name evidence="2" type="ORF">Pen02_03070</name>
</gene>
<dbReference type="InterPro" id="IPR000182">
    <property type="entry name" value="GNAT_dom"/>
</dbReference>
<keyword evidence="3" id="KW-1185">Reference proteome</keyword>
<dbReference type="RefSeq" id="WP_203864047.1">
    <property type="nucleotide sequence ID" value="NZ_BONW01000001.1"/>
</dbReference>
<proteinExistence type="predicted"/>
<feature type="domain" description="N-acetyltransferase" evidence="1">
    <location>
        <begin position="3"/>
        <end position="205"/>
    </location>
</feature>
<evidence type="ECO:0000259" key="1">
    <source>
        <dbReference type="PROSITE" id="PS51186"/>
    </source>
</evidence>
<dbReference type="PROSITE" id="PS51186">
    <property type="entry name" value="GNAT"/>
    <property type="match status" value="1"/>
</dbReference>
<name>A0ABQ4DSF1_9ACTN</name>
<sequence>MDIVVTPLDVADTAATERAYEIEAAARANDQPDVPVLSRQRFFAGLRRPWPGDDDRHALGYLDGVAVGYLSVSLPQRENLENAGLVLAVHPEHRRRGVGRALYEYATRIVQGAGRKRIIGEVANMNPDAAPTTPGDAFAAAMGAKAALADVRRRLDLTRLDEAELDRLLAEALTRAEGYSIVRWQGATPDEYAEDVAYLDSRLISDAPLGDVTWEAAKPEVTRLREMEQAHHERGQYWYNSGARHDATGRLVAWTGIGMNVSCDWHAFQQITLVEPAHRGHRLGTVIKVDNLRHILAHESALRTIDTYNAASNEYMISINEAMGFRPVAGLNTWQTTL</sequence>
<evidence type="ECO:0000313" key="2">
    <source>
        <dbReference type="EMBL" id="GIG85371.1"/>
    </source>
</evidence>
<organism evidence="2 3">
    <name type="scientific">Plantactinospora endophytica</name>
    <dbReference type="NCBI Taxonomy" id="673535"/>
    <lineage>
        <taxon>Bacteria</taxon>
        <taxon>Bacillati</taxon>
        <taxon>Actinomycetota</taxon>
        <taxon>Actinomycetes</taxon>
        <taxon>Micromonosporales</taxon>
        <taxon>Micromonosporaceae</taxon>
        <taxon>Plantactinospora</taxon>
    </lineage>
</organism>
<dbReference type="Gene3D" id="3.40.630.30">
    <property type="match status" value="1"/>
</dbReference>